<organism evidence="2 3">
    <name type="scientific">Candidatus Methanocrinis alkalitolerans</name>
    <dbReference type="NCBI Taxonomy" id="3033395"/>
    <lineage>
        <taxon>Archaea</taxon>
        <taxon>Methanobacteriati</taxon>
        <taxon>Methanobacteriota</taxon>
        <taxon>Stenosarchaea group</taxon>
        <taxon>Methanomicrobia</taxon>
        <taxon>Methanotrichales</taxon>
        <taxon>Methanotrichaceae</taxon>
        <taxon>Methanocrinis</taxon>
    </lineage>
</organism>
<protein>
    <recommendedName>
        <fullName evidence="4">HEPN domain-containing protein</fullName>
    </recommendedName>
</protein>
<reference evidence="2 3" key="1">
    <citation type="submission" date="2023-03" db="EMBL/GenBank/DDBJ databases">
        <title>Whole genome sequencing of Methanotrichaceae archaeon M04Ac.</title>
        <authorList>
            <person name="Khomyakova M.A."/>
            <person name="Merkel A.Y."/>
            <person name="Slobodkin A.I."/>
        </authorList>
    </citation>
    <scope>NUCLEOTIDE SEQUENCE [LARGE SCALE GENOMIC DNA]</scope>
    <source>
        <strain evidence="2 3">M04Ac</strain>
    </source>
</reference>
<dbReference type="RefSeq" id="WP_316969423.1">
    <property type="nucleotide sequence ID" value="NZ_JARFPL010000028.1"/>
</dbReference>
<proteinExistence type="predicted"/>
<feature type="region of interest" description="Disordered" evidence="1">
    <location>
        <begin position="1"/>
        <end position="23"/>
    </location>
</feature>
<sequence>MKLLGPSCRNSDPKNPSTQNSEEPYFFADNQVLFRKLSDNYNQETYRFEFKSLGERNQALKLLERNGFDAYPIENLKGYMVKLDKFSKYTPVLRNSVAFTETPKERIFLMKDLAAVEEAIEFCAEIYKGDVAI</sequence>
<dbReference type="Proteomes" id="UP001215956">
    <property type="component" value="Unassembled WGS sequence"/>
</dbReference>
<name>A0ABT5XGG5_9EURY</name>
<comment type="caution">
    <text evidence="2">The sequence shown here is derived from an EMBL/GenBank/DDBJ whole genome shotgun (WGS) entry which is preliminary data.</text>
</comment>
<evidence type="ECO:0000313" key="3">
    <source>
        <dbReference type="Proteomes" id="UP001215956"/>
    </source>
</evidence>
<gene>
    <name evidence="2" type="ORF">P0O24_09005</name>
</gene>
<evidence type="ECO:0000313" key="2">
    <source>
        <dbReference type="EMBL" id="MDF0593721.1"/>
    </source>
</evidence>
<feature type="compositionally biased region" description="Polar residues" evidence="1">
    <location>
        <begin position="8"/>
        <end position="22"/>
    </location>
</feature>
<keyword evidence="3" id="KW-1185">Reference proteome</keyword>
<accession>A0ABT5XGG5</accession>
<evidence type="ECO:0008006" key="4">
    <source>
        <dbReference type="Google" id="ProtNLM"/>
    </source>
</evidence>
<dbReference type="EMBL" id="JARFPL010000028">
    <property type="protein sequence ID" value="MDF0593721.1"/>
    <property type="molecule type" value="Genomic_DNA"/>
</dbReference>
<evidence type="ECO:0000256" key="1">
    <source>
        <dbReference type="SAM" id="MobiDB-lite"/>
    </source>
</evidence>